<proteinExistence type="inferred from homology"/>
<dbReference type="InterPro" id="IPR020904">
    <property type="entry name" value="Sc_DH/Rdtase_CS"/>
</dbReference>
<dbReference type="InterPro" id="IPR036291">
    <property type="entry name" value="NAD(P)-bd_dom_sf"/>
</dbReference>
<dbReference type="Proteomes" id="UP000580654">
    <property type="component" value="Unassembled WGS sequence"/>
</dbReference>
<comment type="similarity">
    <text evidence="1 4">Belongs to the short-chain dehydrogenases/reductases (SDR) family.</text>
</comment>
<dbReference type="Gene3D" id="3.40.50.720">
    <property type="entry name" value="NAD(P)-binding Rossmann-like Domain"/>
    <property type="match status" value="1"/>
</dbReference>
<evidence type="ECO:0000313" key="6">
    <source>
        <dbReference type="Proteomes" id="UP000580654"/>
    </source>
</evidence>
<accession>A0A840YLE2</accession>
<comment type="caution">
    <text evidence="5">The sequence shown here is derived from an EMBL/GenBank/DDBJ whole genome shotgun (WGS) entry which is preliminary data.</text>
</comment>
<dbReference type="RefSeq" id="WP_184520689.1">
    <property type="nucleotide sequence ID" value="NZ_JACIJD010000018.1"/>
</dbReference>
<dbReference type="EMBL" id="JACIJD010000018">
    <property type="protein sequence ID" value="MBB5695493.1"/>
    <property type="molecule type" value="Genomic_DNA"/>
</dbReference>
<gene>
    <name evidence="5" type="ORF">FHS87_003552</name>
</gene>
<evidence type="ECO:0000256" key="4">
    <source>
        <dbReference type="RuleBase" id="RU000363"/>
    </source>
</evidence>
<dbReference type="InterPro" id="IPR002347">
    <property type="entry name" value="SDR_fam"/>
</dbReference>
<keyword evidence="2" id="KW-0521">NADP</keyword>
<dbReference type="GO" id="GO:0016491">
    <property type="term" value="F:oxidoreductase activity"/>
    <property type="evidence" value="ECO:0007669"/>
    <property type="project" value="UniProtKB-KW"/>
</dbReference>
<dbReference type="PROSITE" id="PS00061">
    <property type="entry name" value="ADH_SHORT"/>
    <property type="match status" value="1"/>
</dbReference>
<keyword evidence="6" id="KW-1185">Reference proteome</keyword>
<evidence type="ECO:0000313" key="5">
    <source>
        <dbReference type="EMBL" id="MBB5695493.1"/>
    </source>
</evidence>
<evidence type="ECO:0000256" key="3">
    <source>
        <dbReference type="ARBA" id="ARBA00023002"/>
    </source>
</evidence>
<keyword evidence="3" id="KW-0560">Oxidoreductase</keyword>
<dbReference type="PANTHER" id="PTHR43490">
    <property type="entry name" value="(+)-NEOMENTHOL DEHYDROGENASE"/>
    <property type="match status" value="1"/>
</dbReference>
<organism evidence="5 6">
    <name type="scientific">Muricoccus pecuniae</name>
    <dbReference type="NCBI Taxonomy" id="693023"/>
    <lineage>
        <taxon>Bacteria</taxon>
        <taxon>Pseudomonadati</taxon>
        <taxon>Pseudomonadota</taxon>
        <taxon>Alphaproteobacteria</taxon>
        <taxon>Acetobacterales</taxon>
        <taxon>Roseomonadaceae</taxon>
        <taxon>Muricoccus</taxon>
    </lineage>
</organism>
<dbReference type="SUPFAM" id="SSF51735">
    <property type="entry name" value="NAD(P)-binding Rossmann-fold domains"/>
    <property type="match status" value="1"/>
</dbReference>
<dbReference type="PRINTS" id="PR00081">
    <property type="entry name" value="GDHRDH"/>
</dbReference>
<dbReference type="AlphaFoldDB" id="A0A840YLE2"/>
<name>A0A840YLE2_9PROT</name>
<dbReference type="PRINTS" id="PR00080">
    <property type="entry name" value="SDRFAMILY"/>
</dbReference>
<reference evidence="5 6" key="1">
    <citation type="submission" date="2020-08" db="EMBL/GenBank/DDBJ databases">
        <title>Genomic Encyclopedia of Type Strains, Phase IV (KMG-IV): sequencing the most valuable type-strain genomes for metagenomic binning, comparative biology and taxonomic classification.</title>
        <authorList>
            <person name="Goeker M."/>
        </authorList>
    </citation>
    <scope>NUCLEOTIDE SEQUENCE [LARGE SCALE GENOMIC DNA]</scope>
    <source>
        <strain evidence="5 6">DSM 25622</strain>
    </source>
</reference>
<dbReference type="Pfam" id="PF00106">
    <property type="entry name" value="adh_short"/>
    <property type="match status" value="1"/>
</dbReference>
<dbReference type="PANTHER" id="PTHR43490:SF99">
    <property type="entry name" value="SHORT-CHAIN DEHYDROGENASE_REDUCTASE"/>
    <property type="match status" value="1"/>
</dbReference>
<protein>
    <submittedName>
        <fullName evidence="5">NAD(P)-dependent dehydrogenase (Short-subunit alcohol dehydrogenase family)</fullName>
    </submittedName>
</protein>
<evidence type="ECO:0000256" key="2">
    <source>
        <dbReference type="ARBA" id="ARBA00022857"/>
    </source>
</evidence>
<evidence type="ECO:0000256" key="1">
    <source>
        <dbReference type="ARBA" id="ARBA00006484"/>
    </source>
</evidence>
<sequence length="254" mass="25904">MDVAQNKRIALVTGANQGIGFEVARALVREGFAVLVGARDPDRGQEAAARIGPGAVAIRIDVTDLGTIDTAAARVKSEFGRLDVLVQNAAIASAGAMPRSGEALARAGRPGVIPMEALRAVWETNVFGVVAVYQAMLPLLRATPGARVINVSSGAGSLTLNSDPTSPLRPLFDAGYAASKTALNGITLAMAIELEGEGIGVHAVSPGYTRTQLTGFAGTESPEEGAAEVVRLALAAPGGPTGTFSHATLGVLPW</sequence>